<keyword evidence="3" id="KW-1185">Reference proteome</keyword>
<dbReference type="AlphaFoldDB" id="A0AAV0DD29"/>
<reference evidence="2" key="1">
    <citation type="submission" date="2022-07" db="EMBL/GenBank/DDBJ databases">
        <authorList>
            <person name="Macas J."/>
            <person name="Novak P."/>
            <person name="Neumann P."/>
        </authorList>
    </citation>
    <scope>NUCLEOTIDE SEQUENCE</scope>
</reference>
<keyword evidence="1" id="KW-0812">Transmembrane</keyword>
<dbReference type="Proteomes" id="UP001152523">
    <property type="component" value="Unassembled WGS sequence"/>
</dbReference>
<dbReference type="EMBL" id="CAMAPF010000099">
    <property type="protein sequence ID" value="CAH9098475.1"/>
    <property type="molecule type" value="Genomic_DNA"/>
</dbReference>
<proteinExistence type="predicted"/>
<name>A0AAV0DD29_9ASTE</name>
<sequence>MRNEKWTKGDDMLPHLGLVILSSSYGVFLIQVCSLSKISKMIFVSTFLLNFVPTYVKVFFVCEMWFTDKKNIHKHDGYKVSISSIVVIHIVYEKTFFMRTCLLYTLLYPFGHLITIMSVKGFFVCEADNLHRHILFVIGIHRQKL</sequence>
<feature type="transmembrane region" description="Helical" evidence="1">
    <location>
        <begin position="12"/>
        <end position="30"/>
    </location>
</feature>
<evidence type="ECO:0000256" key="1">
    <source>
        <dbReference type="SAM" id="Phobius"/>
    </source>
</evidence>
<evidence type="ECO:0000313" key="3">
    <source>
        <dbReference type="Proteomes" id="UP001152523"/>
    </source>
</evidence>
<evidence type="ECO:0000313" key="2">
    <source>
        <dbReference type="EMBL" id="CAH9098475.1"/>
    </source>
</evidence>
<organism evidence="2 3">
    <name type="scientific">Cuscuta epithymum</name>
    <dbReference type="NCBI Taxonomy" id="186058"/>
    <lineage>
        <taxon>Eukaryota</taxon>
        <taxon>Viridiplantae</taxon>
        <taxon>Streptophyta</taxon>
        <taxon>Embryophyta</taxon>
        <taxon>Tracheophyta</taxon>
        <taxon>Spermatophyta</taxon>
        <taxon>Magnoliopsida</taxon>
        <taxon>eudicotyledons</taxon>
        <taxon>Gunneridae</taxon>
        <taxon>Pentapetalae</taxon>
        <taxon>asterids</taxon>
        <taxon>lamiids</taxon>
        <taxon>Solanales</taxon>
        <taxon>Convolvulaceae</taxon>
        <taxon>Cuscuteae</taxon>
        <taxon>Cuscuta</taxon>
        <taxon>Cuscuta subgen. Cuscuta</taxon>
    </lineage>
</organism>
<accession>A0AAV0DD29</accession>
<gene>
    <name evidence="2" type="ORF">CEPIT_LOCUS14447</name>
</gene>
<feature type="transmembrane region" description="Helical" evidence="1">
    <location>
        <begin position="42"/>
        <end position="66"/>
    </location>
</feature>
<comment type="caution">
    <text evidence="2">The sequence shown here is derived from an EMBL/GenBank/DDBJ whole genome shotgun (WGS) entry which is preliminary data.</text>
</comment>
<keyword evidence="1" id="KW-1133">Transmembrane helix</keyword>
<protein>
    <submittedName>
        <fullName evidence="2">Uncharacterized protein</fullName>
    </submittedName>
</protein>
<keyword evidence="1" id="KW-0472">Membrane</keyword>
<feature type="transmembrane region" description="Helical" evidence="1">
    <location>
        <begin position="103"/>
        <end position="123"/>
    </location>
</feature>